<evidence type="ECO:0000313" key="8">
    <source>
        <dbReference type="Proteomes" id="UP001345013"/>
    </source>
</evidence>
<dbReference type="InterPro" id="IPR027417">
    <property type="entry name" value="P-loop_NTPase"/>
</dbReference>
<feature type="region of interest" description="Disordered" evidence="5">
    <location>
        <begin position="444"/>
        <end position="469"/>
    </location>
</feature>
<feature type="compositionally biased region" description="Polar residues" evidence="5">
    <location>
        <begin position="537"/>
        <end position="555"/>
    </location>
</feature>
<evidence type="ECO:0000313" key="7">
    <source>
        <dbReference type="EMBL" id="KAK5086134.1"/>
    </source>
</evidence>
<feature type="region of interest" description="Disordered" evidence="5">
    <location>
        <begin position="40"/>
        <end position="59"/>
    </location>
</feature>
<dbReference type="Pfam" id="PF00004">
    <property type="entry name" value="AAA"/>
    <property type="match status" value="1"/>
</dbReference>
<evidence type="ECO:0000256" key="1">
    <source>
        <dbReference type="ARBA" id="ARBA00004572"/>
    </source>
</evidence>
<protein>
    <recommendedName>
        <fullName evidence="6">AAA+ ATPase domain-containing protein</fullName>
    </recommendedName>
</protein>
<dbReference type="EMBL" id="JAVRRG010000100">
    <property type="protein sequence ID" value="KAK5086134.1"/>
    <property type="molecule type" value="Genomic_DNA"/>
</dbReference>
<dbReference type="Proteomes" id="UP001345013">
    <property type="component" value="Unassembled WGS sequence"/>
</dbReference>
<organism evidence="7 8">
    <name type="scientific">Lithohypha guttulata</name>
    <dbReference type="NCBI Taxonomy" id="1690604"/>
    <lineage>
        <taxon>Eukaryota</taxon>
        <taxon>Fungi</taxon>
        <taxon>Dikarya</taxon>
        <taxon>Ascomycota</taxon>
        <taxon>Pezizomycotina</taxon>
        <taxon>Eurotiomycetes</taxon>
        <taxon>Chaetothyriomycetidae</taxon>
        <taxon>Chaetothyriales</taxon>
        <taxon>Trichomeriaceae</taxon>
        <taxon>Lithohypha</taxon>
    </lineage>
</organism>
<feature type="region of interest" description="Disordered" evidence="5">
    <location>
        <begin position="269"/>
        <end position="325"/>
    </location>
</feature>
<dbReference type="SUPFAM" id="SSF52540">
    <property type="entry name" value="P-loop containing nucleoside triphosphate hydrolases"/>
    <property type="match status" value="1"/>
</dbReference>
<dbReference type="Pfam" id="PF17862">
    <property type="entry name" value="AAA_lid_3"/>
    <property type="match status" value="1"/>
</dbReference>
<dbReference type="InterPro" id="IPR003593">
    <property type="entry name" value="AAA+_ATPase"/>
</dbReference>
<reference evidence="7 8" key="1">
    <citation type="submission" date="2023-08" db="EMBL/GenBank/DDBJ databases">
        <title>Black Yeasts Isolated from many extreme environments.</title>
        <authorList>
            <person name="Coleine C."/>
            <person name="Stajich J.E."/>
            <person name="Selbmann L."/>
        </authorList>
    </citation>
    <scope>NUCLEOTIDE SEQUENCE [LARGE SCALE GENOMIC DNA]</scope>
    <source>
        <strain evidence="7 8">CCFEE 5885</strain>
    </source>
</reference>
<comment type="caution">
    <text evidence="7">The sequence shown here is derived from an EMBL/GenBank/DDBJ whole genome shotgun (WGS) entry which is preliminary data.</text>
</comment>
<evidence type="ECO:0000256" key="4">
    <source>
        <dbReference type="ARBA" id="ARBA00022840"/>
    </source>
</evidence>
<proteinExistence type="predicted"/>
<keyword evidence="3" id="KW-1000">Mitochondrion outer membrane</keyword>
<feature type="region of interest" description="Disordered" evidence="5">
    <location>
        <begin position="537"/>
        <end position="558"/>
    </location>
</feature>
<evidence type="ECO:0000256" key="3">
    <source>
        <dbReference type="ARBA" id="ARBA00022787"/>
    </source>
</evidence>
<keyword evidence="4" id="KW-0067">ATP-binding</keyword>
<dbReference type="PANTHER" id="PTHR45644">
    <property type="entry name" value="AAA ATPASE, PUTATIVE (AFU_ORTHOLOGUE AFUA_2G12920)-RELATED-RELATED"/>
    <property type="match status" value="1"/>
</dbReference>
<evidence type="ECO:0000256" key="5">
    <source>
        <dbReference type="SAM" id="MobiDB-lite"/>
    </source>
</evidence>
<feature type="domain" description="AAA+ ATPase" evidence="6">
    <location>
        <begin position="830"/>
        <end position="966"/>
    </location>
</feature>
<accession>A0ABR0K468</accession>
<dbReference type="InterPro" id="IPR051701">
    <property type="entry name" value="Mito_OM_Translocase_MSP1"/>
</dbReference>
<comment type="subcellular location">
    <subcellularLocation>
        <location evidence="1">Mitochondrion outer membrane</location>
        <topology evidence="1">Single-pass membrane protein</topology>
    </subcellularLocation>
</comment>
<gene>
    <name evidence="7" type="ORF">LTR24_007065</name>
</gene>
<keyword evidence="3" id="KW-0472">Membrane</keyword>
<dbReference type="InterPro" id="IPR003959">
    <property type="entry name" value="ATPase_AAA_core"/>
</dbReference>
<keyword evidence="2" id="KW-0547">Nucleotide-binding</keyword>
<name>A0ABR0K468_9EURO</name>
<feature type="compositionally biased region" description="Basic and acidic residues" evidence="5">
    <location>
        <begin position="316"/>
        <end position="325"/>
    </location>
</feature>
<keyword evidence="8" id="KW-1185">Reference proteome</keyword>
<dbReference type="Gene3D" id="3.40.50.300">
    <property type="entry name" value="P-loop containing nucleotide triphosphate hydrolases"/>
    <property type="match status" value="1"/>
</dbReference>
<dbReference type="Gene3D" id="1.10.8.60">
    <property type="match status" value="1"/>
</dbReference>
<dbReference type="SMART" id="SM00382">
    <property type="entry name" value="AAA"/>
    <property type="match status" value="1"/>
</dbReference>
<dbReference type="InterPro" id="IPR056027">
    <property type="entry name" value="DUF7608"/>
</dbReference>
<feature type="compositionally biased region" description="Acidic residues" evidence="5">
    <location>
        <begin position="448"/>
        <end position="461"/>
    </location>
</feature>
<dbReference type="PANTHER" id="PTHR45644:SF56">
    <property type="entry name" value="AAA ATPASE, PUTATIVE (AFU_ORTHOLOGUE AFUA_2G12920)-RELATED"/>
    <property type="match status" value="1"/>
</dbReference>
<sequence length="1110" mass="123070">MHPGLRPELRGAQRVLRSIRPSNTAYTHRVVRSFSSYVRLQDQSPGSGQGKPPDNGPGSLFQHVQDLLKNFGIGPVGSENGQTTRAPAGFVPANFLQYKKEAEALERHLSRAEIPPGYKLVERIEDVPQQHAFFRDVPGSFEPHLYTDDPSKVVQLYPLDSESPLLRRNKSSTDHTDTAERADIGDATDAAGASETADTQQQHGQYRGSYRNRRKRARENKAASVEKEKVPSWFMNNNIMFPQPDTTSELGVVAVRQLPDGTYVPTTASLDQAQAQKPLKDATAESKSEPKQQAYGTGGDRPTNGGSSSASPATEPSRDGTSHVSLDGDRYFIESAQYQELLNTFKGRLQQANDKSQKDWRSPFSVNHLTILHGAKDADLLLDTLVLDLCKTIGANRVRLDIQDISELMAAADVDPEISEKGGRLSFKVYKDIFGPANIYQDSFFPREEDEEDEDGDDEDSPGSRASIDIPVHSMVAFPSGAMPKNMFGDLRRGLSGAGSSLRKLFGDNVISTDSRQGPGLWGHLIDSILSASTDAQNTVSSQMSSESAGRGQTTPPRPMVVHLPNYRALQNHSLAEGFMGELLAAADKRSRQGQRIIVIGTDSMRDFSTSNNPRAILDEQEQRSHGASSSIILTPVFPDRNAELALHGDREKKIRDVNVRHLYTVLKSRGVLLKGLEEGFWHRDYSAELGEADLKALGDTYWPFIHVQRIAAMIAGNDLSQTPISNAVEILSQSDESKVAWARRNQPDIVREDFKESEKPENKRMRSIRSKATRHEKKLLSGVIEPKKIATTFSDIHIPADTVEALQTLTTLSLVRPEAFKYGVLKSDRIPGLLLYGPPGTGKTLAAKAVAKESGATMLEVSAADLNDMYVGEGEKNVQALFSLAKKLSPCVVFLDEADAMFSARSAQGRRVSHRELLNQFLKEWDGMSNDSGSAFIMVATNRPMDLDDAVLRRLPRRLLVDLPTEQDRLEILKIHLRHESVKEEVNLSELAKKTPFYSGSDLKNVAVAAALNAVREENEAAKRFRQDNPDSEEQYQYPETRVLTQQHFDKALEEISASISEDMSSLREIKKFDEQYGDRKGRKRKTPRWGFKSAADADKVLDTVKVRS</sequence>
<dbReference type="Pfam" id="PF24581">
    <property type="entry name" value="DUF7608"/>
    <property type="match status" value="1"/>
</dbReference>
<feature type="compositionally biased region" description="Polar residues" evidence="5">
    <location>
        <begin position="304"/>
        <end position="314"/>
    </location>
</feature>
<feature type="region of interest" description="Disordered" evidence="5">
    <location>
        <begin position="164"/>
        <end position="227"/>
    </location>
</feature>
<keyword evidence="3" id="KW-0496">Mitochondrion</keyword>
<evidence type="ECO:0000259" key="6">
    <source>
        <dbReference type="SMART" id="SM00382"/>
    </source>
</evidence>
<evidence type="ECO:0000256" key="2">
    <source>
        <dbReference type="ARBA" id="ARBA00022741"/>
    </source>
</evidence>
<feature type="compositionally biased region" description="Basic and acidic residues" evidence="5">
    <location>
        <begin position="278"/>
        <end position="290"/>
    </location>
</feature>
<feature type="compositionally biased region" description="Basic and acidic residues" evidence="5">
    <location>
        <begin position="171"/>
        <end position="184"/>
    </location>
</feature>
<dbReference type="InterPro" id="IPR041569">
    <property type="entry name" value="AAA_lid_3"/>
</dbReference>